<evidence type="ECO:0000256" key="1">
    <source>
        <dbReference type="ARBA" id="ARBA00023015"/>
    </source>
</evidence>
<dbReference type="SUPFAM" id="SSF64288">
    <property type="entry name" value="Chorismate lyase-like"/>
    <property type="match status" value="1"/>
</dbReference>
<dbReference type="CDD" id="cd07377">
    <property type="entry name" value="WHTH_GntR"/>
    <property type="match status" value="1"/>
</dbReference>
<dbReference type="PROSITE" id="PS50949">
    <property type="entry name" value="HTH_GNTR"/>
    <property type="match status" value="1"/>
</dbReference>
<keyword evidence="2" id="KW-0238">DNA-binding</keyword>
<keyword evidence="3" id="KW-0804">Transcription</keyword>
<dbReference type="SUPFAM" id="SSF46785">
    <property type="entry name" value="Winged helix' DNA-binding domain"/>
    <property type="match status" value="1"/>
</dbReference>
<dbReference type="Pfam" id="PF00392">
    <property type="entry name" value="GntR"/>
    <property type="match status" value="1"/>
</dbReference>
<dbReference type="Gene3D" id="1.10.10.10">
    <property type="entry name" value="Winged helix-like DNA-binding domain superfamily/Winged helix DNA-binding domain"/>
    <property type="match status" value="1"/>
</dbReference>
<dbReference type="Proteomes" id="UP001061862">
    <property type="component" value="Chromosome"/>
</dbReference>
<protein>
    <submittedName>
        <fullName evidence="5">Phosphonate metabolism transcriptional regulator PhnF</fullName>
    </submittedName>
</protein>
<dbReference type="EMBL" id="CP104965">
    <property type="protein sequence ID" value="UXN69969.1"/>
    <property type="molecule type" value="Genomic_DNA"/>
</dbReference>
<keyword evidence="6" id="KW-1185">Reference proteome</keyword>
<evidence type="ECO:0000313" key="6">
    <source>
        <dbReference type="Proteomes" id="UP001061862"/>
    </source>
</evidence>
<dbReference type="SMART" id="SM00866">
    <property type="entry name" value="UTRA"/>
    <property type="match status" value="1"/>
</dbReference>
<dbReference type="InterPro" id="IPR011663">
    <property type="entry name" value="UTRA"/>
</dbReference>
<dbReference type="InterPro" id="IPR000524">
    <property type="entry name" value="Tscrpt_reg_HTH_GntR"/>
</dbReference>
<name>A0ABY6CCJ7_9HYPH</name>
<reference evidence="5 6" key="1">
    <citation type="submission" date="2022-09" db="EMBL/GenBank/DDBJ databases">
        <title>Interaction between co-microsymbionts with complementary sets of symbiotic genes in legume-rhizobium systems.</title>
        <authorList>
            <person name="Safronova V."/>
            <person name="Sazanova A."/>
            <person name="Afonin A."/>
            <person name="Chirak E."/>
        </authorList>
    </citation>
    <scope>NUCLEOTIDE SEQUENCE [LARGE SCALE GENOMIC DNA]</scope>
    <source>
        <strain evidence="5 6">A18/4-1</strain>
    </source>
</reference>
<dbReference type="InterPro" id="IPR050679">
    <property type="entry name" value="Bact_HTH_transcr_reg"/>
</dbReference>
<dbReference type="InterPro" id="IPR012702">
    <property type="entry name" value="CP_lyase_PhnF"/>
</dbReference>
<dbReference type="InterPro" id="IPR036388">
    <property type="entry name" value="WH-like_DNA-bd_sf"/>
</dbReference>
<evidence type="ECO:0000259" key="4">
    <source>
        <dbReference type="PROSITE" id="PS50949"/>
    </source>
</evidence>
<organism evidence="5 6">
    <name type="scientific">Devosia neptuniae</name>
    <dbReference type="NCBI Taxonomy" id="191302"/>
    <lineage>
        <taxon>Bacteria</taxon>
        <taxon>Pseudomonadati</taxon>
        <taxon>Pseudomonadota</taxon>
        <taxon>Alphaproteobacteria</taxon>
        <taxon>Hyphomicrobiales</taxon>
        <taxon>Devosiaceae</taxon>
        <taxon>Devosia</taxon>
    </lineage>
</organism>
<dbReference type="InterPro" id="IPR036390">
    <property type="entry name" value="WH_DNA-bd_sf"/>
</dbReference>
<feature type="domain" description="HTH gntR-type" evidence="4">
    <location>
        <begin position="15"/>
        <end position="83"/>
    </location>
</feature>
<dbReference type="NCBIfam" id="TIGR02325">
    <property type="entry name" value="C_P_lyase_phnF"/>
    <property type="match status" value="1"/>
</dbReference>
<gene>
    <name evidence="5" type="primary">phnF</name>
    <name evidence="5" type="ORF">N8A98_22640</name>
</gene>
<evidence type="ECO:0000256" key="3">
    <source>
        <dbReference type="ARBA" id="ARBA00023163"/>
    </source>
</evidence>
<dbReference type="PRINTS" id="PR00035">
    <property type="entry name" value="HTHGNTR"/>
</dbReference>
<evidence type="ECO:0000256" key="2">
    <source>
        <dbReference type="ARBA" id="ARBA00023125"/>
    </source>
</evidence>
<keyword evidence="1" id="KW-0805">Transcription regulation</keyword>
<dbReference type="Pfam" id="PF07702">
    <property type="entry name" value="UTRA"/>
    <property type="match status" value="1"/>
</dbReference>
<sequence>MTKTESASESHLSGVALWRRIADAIRLDIVGGKRQPGDRLPGETELAERFSANRHTVRRALAALQAEGVIRTEQGRGSFVDQARRVSYRIGKRTRFSENLVGQAATISRDMLSSRLENATTSVAAALGLRAGTKVTRLETLSSADNRPMSRATIWLSYAAFADFAVRFAENPSITATLASYGIADYARASTRISARHADADETATLKLAPGAILLVSEAVDTDLAGKPLLYALSRFPADLMELVV</sequence>
<dbReference type="InterPro" id="IPR028978">
    <property type="entry name" value="Chorismate_lyase_/UTRA_dom_sf"/>
</dbReference>
<proteinExistence type="predicted"/>
<dbReference type="Gene3D" id="3.40.1410.10">
    <property type="entry name" value="Chorismate lyase-like"/>
    <property type="match status" value="1"/>
</dbReference>
<accession>A0ABY6CCJ7</accession>
<dbReference type="RefSeq" id="WP_262168707.1">
    <property type="nucleotide sequence ID" value="NZ_CP104965.1"/>
</dbReference>
<dbReference type="PANTHER" id="PTHR44846:SF1">
    <property type="entry name" value="MANNOSYL-D-GLYCERATE TRANSPORT_METABOLISM SYSTEM REPRESSOR MNGR-RELATED"/>
    <property type="match status" value="1"/>
</dbReference>
<dbReference type="PANTHER" id="PTHR44846">
    <property type="entry name" value="MANNOSYL-D-GLYCERATE TRANSPORT/METABOLISM SYSTEM REPRESSOR MNGR-RELATED"/>
    <property type="match status" value="1"/>
</dbReference>
<dbReference type="SMART" id="SM00345">
    <property type="entry name" value="HTH_GNTR"/>
    <property type="match status" value="1"/>
</dbReference>
<evidence type="ECO:0000313" key="5">
    <source>
        <dbReference type="EMBL" id="UXN69969.1"/>
    </source>
</evidence>